<comment type="caution">
    <text evidence="1">The sequence shown here is derived from an EMBL/GenBank/DDBJ whole genome shotgun (WGS) entry which is preliminary data.</text>
</comment>
<sequence length="95" mass="11175">MASTVYQWHDIRTLVLMSLSKGGPTQKNLKDFCRVFKETYNYRITMGGTKDELAYRIVDRMTEYKAKGDTEAWEAAYESWMDVKFALFPNSKRDE</sequence>
<protein>
    <submittedName>
        <fullName evidence="1">Uncharacterized protein</fullName>
    </submittedName>
</protein>
<accession>A0AAD7I3X4</accession>
<dbReference type="EMBL" id="JARKIB010000131">
    <property type="protein sequence ID" value="KAJ7734598.1"/>
    <property type="molecule type" value="Genomic_DNA"/>
</dbReference>
<evidence type="ECO:0000313" key="2">
    <source>
        <dbReference type="Proteomes" id="UP001215598"/>
    </source>
</evidence>
<gene>
    <name evidence="1" type="ORF">B0H16DRAFT_1731664</name>
</gene>
<evidence type="ECO:0000313" key="1">
    <source>
        <dbReference type="EMBL" id="KAJ7734598.1"/>
    </source>
</evidence>
<name>A0AAD7I3X4_9AGAR</name>
<organism evidence="1 2">
    <name type="scientific">Mycena metata</name>
    <dbReference type="NCBI Taxonomy" id="1033252"/>
    <lineage>
        <taxon>Eukaryota</taxon>
        <taxon>Fungi</taxon>
        <taxon>Dikarya</taxon>
        <taxon>Basidiomycota</taxon>
        <taxon>Agaricomycotina</taxon>
        <taxon>Agaricomycetes</taxon>
        <taxon>Agaricomycetidae</taxon>
        <taxon>Agaricales</taxon>
        <taxon>Marasmiineae</taxon>
        <taxon>Mycenaceae</taxon>
        <taxon>Mycena</taxon>
    </lineage>
</organism>
<keyword evidence="2" id="KW-1185">Reference proteome</keyword>
<dbReference type="Proteomes" id="UP001215598">
    <property type="component" value="Unassembled WGS sequence"/>
</dbReference>
<dbReference type="AlphaFoldDB" id="A0AAD7I3X4"/>
<proteinExistence type="predicted"/>
<reference evidence="1" key="1">
    <citation type="submission" date="2023-03" db="EMBL/GenBank/DDBJ databases">
        <title>Massive genome expansion in bonnet fungi (Mycena s.s.) driven by repeated elements and novel gene families across ecological guilds.</title>
        <authorList>
            <consortium name="Lawrence Berkeley National Laboratory"/>
            <person name="Harder C.B."/>
            <person name="Miyauchi S."/>
            <person name="Viragh M."/>
            <person name="Kuo A."/>
            <person name="Thoen E."/>
            <person name="Andreopoulos B."/>
            <person name="Lu D."/>
            <person name="Skrede I."/>
            <person name="Drula E."/>
            <person name="Henrissat B."/>
            <person name="Morin E."/>
            <person name="Kohler A."/>
            <person name="Barry K."/>
            <person name="LaButti K."/>
            <person name="Morin E."/>
            <person name="Salamov A."/>
            <person name="Lipzen A."/>
            <person name="Mereny Z."/>
            <person name="Hegedus B."/>
            <person name="Baldrian P."/>
            <person name="Stursova M."/>
            <person name="Weitz H."/>
            <person name="Taylor A."/>
            <person name="Grigoriev I.V."/>
            <person name="Nagy L.G."/>
            <person name="Martin F."/>
            <person name="Kauserud H."/>
        </authorList>
    </citation>
    <scope>NUCLEOTIDE SEQUENCE</scope>
    <source>
        <strain evidence="1">CBHHK182m</strain>
    </source>
</reference>